<dbReference type="EMBL" id="JABWSX010000001">
    <property type="protein sequence ID" value="NVL11735.1"/>
    <property type="molecule type" value="Genomic_DNA"/>
</dbReference>
<dbReference type="InterPro" id="IPR050238">
    <property type="entry name" value="DNA_Rep/Repair_Clamp_Loader"/>
</dbReference>
<dbReference type="PANTHER" id="PTHR11669">
    <property type="entry name" value="REPLICATION FACTOR C / DNA POLYMERASE III GAMMA-TAU SUBUNIT"/>
    <property type="match status" value="1"/>
</dbReference>
<name>A0A973WYP5_9BRAD</name>
<reference evidence="2" key="1">
    <citation type="submission" date="2020-06" db="EMBL/GenBank/DDBJ databases">
        <title>Whole Genome Sequence of Bradyrhizobium sp. Strain 66S1MB.</title>
        <authorList>
            <person name="Bromfield E."/>
            <person name="Cloutier S."/>
        </authorList>
    </citation>
    <scope>NUCLEOTIDE SEQUENCE</scope>
    <source>
        <strain evidence="2">66S1MB</strain>
    </source>
</reference>
<dbReference type="InterPro" id="IPR027417">
    <property type="entry name" value="P-loop_NTPase"/>
</dbReference>
<dbReference type="PANTHER" id="PTHR11669:SF0">
    <property type="entry name" value="PROTEIN STICHEL-LIKE 2"/>
    <property type="match status" value="1"/>
</dbReference>
<dbReference type="AlphaFoldDB" id="A0A973WYP5"/>
<dbReference type="GO" id="GO:0006261">
    <property type="term" value="P:DNA-templated DNA replication"/>
    <property type="evidence" value="ECO:0007669"/>
    <property type="project" value="TreeGrafter"/>
</dbReference>
<dbReference type="CDD" id="cd00009">
    <property type="entry name" value="AAA"/>
    <property type="match status" value="1"/>
</dbReference>
<evidence type="ECO:0000259" key="1">
    <source>
        <dbReference type="SMART" id="SM00382"/>
    </source>
</evidence>
<dbReference type="RefSeq" id="WP_176534614.1">
    <property type="nucleotide sequence ID" value="NZ_CP088022.1"/>
</dbReference>
<organism evidence="2">
    <name type="scientific">Bradyrhizobium quebecense</name>
    <dbReference type="NCBI Taxonomy" id="2748629"/>
    <lineage>
        <taxon>Bacteria</taxon>
        <taxon>Pseudomonadati</taxon>
        <taxon>Pseudomonadota</taxon>
        <taxon>Alphaproteobacteria</taxon>
        <taxon>Hyphomicrobiales</taxon>
        <taxon>Nitrobacteraceae</taxon>
        <taxon>Bradyrhizobium</taxon>
    </lineage>
</organism>
<dbReference type="Gene3D" id="1.10.8.60">
    <property type="match status" value="1"/>
</dbReference>
<dbReference type="InterPro" id="IPR003593">
    <property type="entry name" value="AAA+_ATPase"/>
</dbReference>
<dbReference type="Pfam" id="PF13177">
    <property type="entry name" value="DNA_pol3_delta2"/>
    <property type="match status" value="1"/>
</dbReference>
<dbReference type="SMART" id="SM00382">
    <property type="entry name" value="AAA"/>
    <property type="match status" value="1"/>
</dbReference>
<dbReference type="Gene3D" id="3.40.50.300">
    <property type="entry name" value="P-loop containing nucleotide triphosphate hydrolases"/>
    <property type="match status" value="1"/>
</dbReference>
<evidence type="ECO:0000313" key="2">
    <source>
        <dbReference type="EMBL" id="NVL11735.1"/>
    </source>
</evidence>
<comment type="caution">
    <text evidence="2">The sequence shown here is derived from an EMBL/GenBank/DDBJ whole genome shotgun (WGS) entry which is preliminary data.</text>
</comment>
<gene>
    <name evidence="2" type="ORF">HU230_40010</name>
</gene>
<protein>
    <submittedName>
        <fullName evidence="2">AAA family ATPase</fullName>
    </submittedName>
</protein>
<dbReference type="SUPFAM" id="SSF52540">
    <property type="entry name" value="P-loop containing nucleoside triphosphate hydrolases"/>
    <property type="match status" value="1"/>
</dbReference>
<feature type="domain" description="AAA+ ATPase" evidence="1">
    <location>
        <begin position="35"/>
        <end position="174"/>
    </location>
</feature>
<sequence>MGLTLADKYRPQRFDDIWGQATSVKLLSRLAQLRRGKPLLLSGAYGSGKTSLVRLFAKALNCERPDKDGSPCHECRFCLGQEHSYLVEYDVPASGGEKDKVRAWVDAHHREVRDGWRILFLDEAHALTPAAMTSLLKDVEDSKRGIAFAFATTDPWQLTAALRSRLLDIEVRPLDVADAVDFLESIARREGISYDREGLILLASVKQGHVRDLLGGLEHVAGSFGHVSAENVKSIFSVHHLELLVEYFQALAAGDPEGQISAMRRWHDPISAKVQGVQALLTSIFYNEILGQKVLIDAFVDSLTSERVGIVSRFCTRLNVDSPRKLERFWEKMLRFWAGRQSKDETSLGLCLSLFENLVNRGLTPEVGLMATIVPFAESPPAPQETWGPNIAAGLVFEPLTEVDDKCDQYLSRADVREIINRASFFIQHHDRMMNAAFTVYPSWRARSSERTAIEAIRQFREKLDCLCSDAGEAHASMTVYERDLDGIFGHVVAHVPQLIRKPKYAAVLADWCNGFDEDDSGGLLVNCDQNPGPNDPRSLTFHWDRVLALCASLDDDEVFRSPYSLLDYLRIPRKIRRQSGPIRSPVLELSGALTTEAIEKSCVNNMTPLSAFDALEWSWIRRGWERKEYVDRQEEIKRRQDELARVQRIWAADRGRQVAEAENLTKGWPSDPQNRNRSWRGWWVA</sequence>
<proteinExistence type="predicted"/>
<accession>A0A973WYP5</accession>